<keyword evidence="5 13" id="KW-0378">Hydrolase</keyword>
<feature type="domain" description="CBM1" evidence="15">
    <location>
        <begin position="33"/>
        <end position="69"/>
    </location>
</feature>
<gene>
    <name evidence="16" type="ORF">D0867_06396</name>
</gene>
<dbReference type="VEuPathDB" id="FungiDB:BTJ68_03145"/>
<evidence type="ECO:0000259" key="15">
    <source>
        <dbReference type="PROSITE" id="PS51164"/>
    </source>
</evidence>
<dbReference type="AlphaFoldDB" id="A0A3M6ZNV1"/>
<dbReference type="GO" id="GO:0030245">
    <property type="term" value="P:cellulose catabolic process"/>
    <property type="evidence" value="ECO:0007669"/>
    <property type="project" value="UniProtKB-KW"/>
</dbReference>
<sequence length="429" mass="44947">MAVEITEHARRKQAPFGTLDTASVVVAAATAAAQNSAYSQCGGQNWSGSTTCVSGFTCQRQNEYYSQCLPGSDNAETTTQATTTTSAGSAGTSATSNGGSSSGSGSGVQYAGVNIAGFDFGCNIQGTCDTSGIVDPGSEGIAQIDHFVNDDGLNAFRLPVGWQYLVGNDLGGSLDSSNFANYDNLVQGCLDSGAALCVIDVHNYARYNGAVIGQGGPTNTQFSSLWSQIATQYADESRIVFGIMNEPHDLNIETWAETVQAAVTAIREAGATSQRTLLPGNDFTDAAQFVDNGSAAALSDVTNLDGSTTNLIYDVHRYLDSDNSGTHRNCVTNNVDVFKSLGEYLRSNNRQAFLTETGGGPDADSCLTKLCQELSTLNDYSDVYLGWIGWGAGQFSTSYTLSETPMGSPGSYTDQPLVRQCIAGQFGGS</sequence>
<dbReference type="InterPro" id="IPR035971">
    <property type="entry name" value="CBD_sf"/>
</dbReference>
<dbReference type="FunFam" id="3.20.20.80:FF:000124">
    <property type="entry name" value="Exported cellulase"/>
    <property type="match status" value="1"/>
</dbReference>
<evidence type="ECO:0000256" key="9">
    <source>
        <dbReference type="ARBA" id="ARBA00023295"/>
    </source>
</evidence>
<dbReference type="InterPro" id="IPR001547">
    <property type="entry name" value="Glyco_hydro_5"/>
</dbReference>
<dbReference type="EMBL" id="QWIL01000620">
    <property type="protein sequence ID" value="RMY16837.1"/>
    <property type="molecule type" value="Genomic_DNA"/>
</dbReference>
<dbReference type="PROSITE" id="PS00562">
    <property type="entry name" value="CBM1_1"/>
    <property type="match status" value="1"/>
</dbReference>
<dbReference type="OrthoDB" id="5823761at2759"/>
<evidence type="ECO:0000256" key="4">
    <source>
        <dbReference type="ARBA" id="ARBA00022729"/>
    </source>
</evidence>
<protein>
    <recommendedName>
        <fullName evidence="12">Endoglucanase EG-II</fullName>
        <ecNumber evidence="3">3.2.1.4</ecNumber>
    </recommendedName>
</protein>
<feature type="region of interest" description="Disordered" evidence="14">
    <location>
        <begin position="75"/>
        <end position="103"/>
    </location>
</feature>
<dbReference type="SMART" id="SM00236">
    <property type="entry name" value="fCBD"/>
    <property type="match status" value="1"/>
</dbReference>
<dbReference type="PANTHER" id="PTHR34142:SF5">
    <property type="entry name" value="CBM1 DOMAIN-CONTAINING PROTEIN"/>
    <property type="match status" value="1"/>
</dbReference>
<dbReference type="GO" id="GO:0030248">
    <property type="term" value="F:cellulose binding"/>
    <property type="evidence" value="ECO:0007669"/>
    <property type="project" value="InterPro"/>
</dbReference>
<evidence type="ECO:0000256" key="2">
    <source>
        <dbReference type="ARBA" id="ARBA00005641"/>
    </source>
</evidence>
<dbReference type="GO" id="GO:0005576">
    <property type="term" value="C:extracellular region"/>
    <property type="evidence" value="ECO:0007669"/>
    <property type="project" value="InterPro"/>
</dbReference>
<dbReference type="Proteomes" id="UP000271337">
    <property type="component" value="Unassembled WGS sequence"/>
</dbReference>
<evidence type="ECO:0000256" key="13">
    <source>
        <dbReference type="RuleBase" id="RU361153"/>
    </source>
</evidence>
<evidence type="ECO:0000256" key="7">
    <source>
        <dbReference type="ARBA" id="ARBA00023277"/>
    </source>
</evidence>
<keyword evidence="9 13" id="KW-0326">Glycosidase</keyword>
<evidence type="ECO:0000256" key="3">
    <source>
        <dbReference type="ARBA" id="ARBA00012601"/>
    </source>
</evidence>
<dbReference type="EC" id="3.2.1.4" evidence="3"/>
<evidence type="ECO:0000256" key="10">
    <source>
        <dbReference type="ARBA" id="ARBA00023326"/>
    </source>
</evidence>
<keyword evidence="4" id="KW-0732">Signal</keyword>
<dbReference type="Gene3D" id="3.20.20.80">
    <property type="entry name" value="Glycosidases"/>
    <property type="match status" value="1"/>
</dbReference>
<evidence type="ECO:0000256" key="6">
    <source>
        <dbReference type="ARBA" id="ARBA00023001"/>
    </source>
</evidence>
<evidence type="ECO:0000313" key="16">
    <source>
        <dbReference type="EMBL" id="RMY16837.1"/>
    </source>
</evidence>
<keyword evidence="7" id="KW-0119">Carbohydrate metabolism</keyword>
<dbReference type="PROSITE" id="PS00659">
    <property type="entry name" value="GLYCOSYL_HYDROL_F5"/>
    <property type="match status" value="1"/>
</dbReference>
<dbReference type="Pfam" id="PF00150">
    <property type="entry name" value="Cellulase"/>
    <property type="match status" value="1"/>
</dbReference>
<evidence type="ECO:0000313" key="17">
    <source>
        <dbReference type="Proteomes" id="UP000271337"/>
    </source>
</evidence>
<keyword evidence="8" id="KW-0873">Pyrrolidone carboxylic acid</keyword>
<evidence type="ECO:0000256" key="12">
    <source>
        <dbReference type="ARBA" id="ARBA00074271"/>
    </source>
</evidence>
<evidence type="ECO:0000256" key="14">
    <source>
        <dbReference type="SAM" id="MobiDB-lite"/>
    </source>
</evidence>
<feature type="compositionally biased region" description="Low complexity" evidence="14">
    <location>
        <begin position="77"/>
        <end position="99"/>
    </location>
</feature>
<dbReference type="InterPro" id="IPR000254">
    <property type="entry name" value="CBD"/>
</dbReference>
<evidence type="ECO:0000256" key="5">
    <source>
        <dbReference type="ARBA" id="ARBA00022801"/>
    </source>
</evidence>
<organism evidence="16 17">
    <name type="scientific">Hortaea werneckii</name>
    <name type="common">Black yeast</name>
    <name type="synonym">Cladosporium werneckii</name>
    <dbReference type="NCBI Taxonomy" id="91943"/>
    <lineage>
        <taxon>Eukaryota</taxon>
        <taxon>Fungi</taxon>
        <taxon>Dikarya</taxon>
        <taxon>Ascomycota</taxon>
        <taxon>Pezizomycotina</taxon>
        <taxon>Dothideomycetes</taxon>
        <taxon>Dothideomycetidae</taxon>
        <taxon>Mycosphaerellales</taxon>
        <taxon>Teratosphaeriaceae</taxon>
        <taxon>Hortaea</taxon>
    </lineage>
</organism>
<keyword evidence="10" id="KW-0624">Polysaccharide degradation</keyword>
<comment type="function">
    <text evidence="11">Endoglucanase (EG) that cleaves the internal beta-1,4-glucosidic bonds in cellulose. The degradation of cellulose involves an interplay between different cellulolytic enzymes. Hydrolysis starts with EGs, which cut internal glycosidic linkages to reduce the polymerization degree of the substrate and creates new chain ends for exocellobiohydrolases (CBHs). The CBH release the disaccharide cellobiose from the non-reducing end of the cellulose polymer chain. Finally, beta-1,4-glucosidases hydrolyze the cellobiose and other short cello-oligosaccharides into glucose units.</text>
</comment>
<proteinExistence type="inferred from homology"/>
<comment type="similarity">
    <text evidence="2 13">Belongs to the glycosyl hydrolase 5 (cellulase A) family.</text>
</comment>
<dbReference type="Pfam" id="PF00734">
    <property type="entry name" value="CBM_1"/>
    <property type="match status" value="1"/>
</dbReference>
<dbReference type="InterPro" id="IPR017853">
    <property type="entry name" value="GH"/>
</dbReference>
<evidence type="ECO:0000256" key="11">
    <source>
        <dbReference type="ARBA" id="ARBA00059691"/>
    </source>
</evidence>
<reference evidence="16 17" key="1">
    <citation type="journal article" date="2018" name="BMC Genomics">
        <title>Genomic evidence for intraspecific hybridization in a clonal and extremely halotolerant yeast.</title>
        <authorList>
            <person name="Gostincar C."/>
            <person name="Stajich J.E."/>
            <person name="Zupancic J."/>
            <person name="Zalar P."/>
            <person name="Gunde-Cimerman N."/>
        </authorList>
    </citation>
    <scope>NUCLEOTIDE SEQUENCE [LARGE SCALE GENOMIC DNA]</scope>
    <source>
        <strain evidence="16 17">EXF-6669</strain>
    </source>
</reference>
<name>A0A3M6ZNV1_HORWE</name>
<evidence type="ECO:0000256" key="8">
    <source>
        <dbReference type="ARBA" id="ARBA00023283"/>
    </source>
</evidence>
<keyword evidence="6" id="KW-0136">Cellulose degradation</keyword>
<dbReference type="PANTHER" id="PTHR34142">
    <property type="entry name" value="ENDO-BETA-1,4-GLUCANASE A"/>
    <property type="match status" value="1"/>
</dbReference>
<accession>A0A3M6ZNV1</accession>
<dbReference type="InterPro" id="IPR018087">
    <property type="entry name" value="Glyco_hydro_5_CS"/>
</dbReference>
<dbReference type="SUPFAM" id="SSF57180">
    <property type="entry name" value="Cellulose-binding domain"/>
    <property type="match status" value="1"/>
</dbReference>
<dbReference type="SUPFAM" id="SSF51445">
    <property type="entry name" value="(Trans)glycosidases"/>
    <property type="match status" value="1"/>
</dbReference>
<dbReference type="GO" id="GO:0008810">
    <property type="term" value="F:cellulase activity"/>
    <property type="evidence" value="ECO:0007669"/>
    <property type="project" value="UniProtKB-EC"/>
</dbReference>
<comment type="catalytic activity">
    <reaction evidence="1">
        <text>Endohydrolysis of (1-&gt;4)-beta-D-glucosidic linkages in cellulose, lichenin and cereal beta-D-glucans.</text>
        <dbReference type="EC" id="3.2.1.4"/>
    </reaction>
</comment>
<dbReference type="PROSITE" id="PS51164">
    <property type="entry name" value="CBM1_2"/>
    <property type="match status" value="1"/>
</dbReference>
<comment type="caution">
    <text evidence="16">The sequence shown here is derived from an EMBL/GenBank/DDBJ whole genome shotgun (WGS) entry which is preliminary data.</text>
</comment>
<evidence type="ECO:0000256" key="1">
    <source>
        <dbReference type="ARBA" id="ARBA00000966"/>
    </source>
</evidence>